<sequence length="229" mass="24009">MTPSSRLITVALLAVCAVTLLAIGARAEPLDPDACRALKAERQSLLTGEVKAALARGPDWVKDHLHSTEEIEQVRQYLQVEAKVAFRCRTDGVVMPKPKPVPLPDRKPPVPKLQVAESTPSQVLAGAAANSLLPLRKPSLSTAAAAEAGADETGAEETELESANAEAGQESGDAEPDEESVEDLAEEALEPDPGSTPKEITTSLEPDPGPSQTVADSDKTAPPKTKATQ</sequence>
<feature type="region of interest" description="Disordered" evidence="1">
    <location>
        <begin position="143"/>
        <end position="229"/>
    </location>
</feature>
<protein>
    <submittedName>
        <fullName evidence="3">Uncharacterized protein</fullName>
    </submittedName>
</protein>
<accession>A0A1E3VPX6</accession>
<feature type="compositionally biased region" description="Acidic residues" evidence="1">
    <location>
        <begin position="149"/>
        <end position="160"/>
    </location>
</feature>
<dbReference type="STRING" id="1774969.AUC69_02330"/>
<keyword evidence="4" id="KW-1185">Reference proteome</keyword>
<proteinExistence type="predicted"/>
<organism evidence="3 4">
    <name type="scientific">Methyloceanibacter superfactus</name>
    <dbReference type="NCBI Taxonomy" id="1774969"/>
    <lineage>
        <taxon>Bacteria</taxon>
        <taxon>Pseudomonadati</taxon>
        <taxon>Pseudomonadota</taxon>
        <taxon>Alphaproteobacteria</taxon>
        <taxon>Hyphomicrobiales</taxon>
        <taxon>Hyphomicrobiaceae</taxon>
        <taxon>Methyloceanibacter</taxon>
    </lineage>
</organism>
<comment type="caution">
    <text evidence="3">The sequence shown here is derived from an EMBL/GenBank/DDBJ whole genome shotgun (WGS) entry which is preliminary data.</text>
</comment>
<dbReference type="RefSeq" id="WP_069442636.1">
    <property type="nucleotide sequence ID" value="NZ_LPWF01000034.1"/>
</dbReference>
<evidence type="ECO:0000256" key="2">
    <source>
        <dbReference type="SAM" id="SignalP"/>
    </source>
</evidence>
<dbReference type="AlphaFoldDB" id="A0A1E3VPX6"/>
<reference evidence="3 4" key="1">
    <citation type="journal article" date="2016" name="Environ. Microbiol.">
        <title>New Methyloceanibacter diversity from North Sea sediments includes methanotroph containing solely the soluble methane monooxygenase.</title>
        <authorList>
            <person name="Vekeman B."/>
            <person name="Kerckhof F.M."/>
            <person name="Cremers G."/>
            <person name="de Vos P."/>
            <person name="Vandamme P."/>
            <person name="Boon N."/>
            <person name="Op den Camp H.J."/>
            <person name="Heylen K."/>
        </authorList>
    </citation>
    <scope>NUCLEOTIDE SEQUENCE [LARGE SCALE GENOMIC DNA]</scope>
    <source>
        <strain evidence="3 4">R-67175</strain>
    </source>
</reference>
<feature type="compositionally biased region" description="Polar residues" evidence="1">
    <location>
        <begin position="198"/>
        <end position="215"/>
    </location>
</feature>
<evidence type="ECO:0000313" key="3">
    <source>
        <dbReference type="EMBL" id="ODR95371.1"/>
    </source>
</evidence>
<feature type="chain" id="PRO_5009138594" evidence="2">
    <location>
        <begin position="28"/>
        <end position="229"/>
    </location>
</feature>
<dbReference type="OrthoDB" id="8451871at2"/>
<evidence type="ECO:0000256" key="1">
    <source>
        <dbReference type="SAM" id="MobiDB-lite"/>
    </source>
</evidence>
<name>A0A1E3VPX6_9HYPH</name>
<gene>
    <name evidence="3" type="ORF">AUC69_02330</name>
</gene>
<feature type="compositionally biased region" description="Acidic residues" evidence="1">
    <location>
        <begin position="172"/>
        <end position="190"/>
    </location>
</feature>
<dbReference type="EMBL" id="LPWF01000034">
    <property type="protein sequence ID" value="ODR95371.1"/>
    <property type="molecule type" value="Genomic_DNA"/>
</dbReference>
<evidence type="ECO:0000313" key="4">
    <source>
        <dbReference type="Proteomes" id="UP000094472"/>
    </source>
</evidence>
<keyword evidence="2" id="KW-0732">Signal</keyword>
<feature type="signal peptide" evidence="2">
    <location>
        <begin position="1"/>
        <end position="27"/>
    </location>
</feature>
<dbReference type="Proteomes" id="UP000094472">
    <property type="component" value="Unassembled WGS sequence"/>
</dbReference>
<feature type="region of interest" description="Disordered" evidence="1">
    <location>
        <begin position="94"/>
        <end position="118"/>
    </location>
</feature>